<sequence>MASPAPQQQRSSVKIRLPHPYRTTYHLQLVATTTDADTDASRTYFLRQDTTPAPREEPFRSALHDEAILFTQLEPVEADRIDEADNTQWARARRSPAWRMDWTAREAGEADGTSGTPTVGQVWLFLYAVFTLHHAVESFRLRLRGPGAAELAESLRLSMVAIPHPRPVDGSSGSSGSKTNTSKTTNATLPDELLVLRSAFWQGCASPLGTRPVWLPSWPSAATVPHLEYTVDATPTSYLRHPRRTPKPAPGSVLYSRYIP</sequence>
<accession>A0A8K0JF39</accession>
<protein>
    <submittedName>
        <fullName evidence="2">Uncharacterized protein</fullName>
    </submittedName>
</protein>
<proteinExistence type="predicted"/>
<reference evidence="2" key="1">
    <citation type="journal article" date="2020" name="bioRxiv">
        <title>Whole genome comparisons of ergot fungi reveals the divergence and evolution of species within the genus Claviceps are the result of varying mechanisms driving genome evolution and host range expansion.</title>
        <authorList>
            <person name="Wyka S.A."/>
            <person name="Mondo S.J."/>
            <person name="Liu M."/>
            <person name="Dettman J."/>
            <person name="Nalam V."/>
            <person name="Broders K.D."/>
        </authorList>
    </citation>
    <scope>NUCLEOTIDE SEQUENCE</scope>
    <source>
        <strain evidence="2">CCC 489</strain>
    </source>
</reference>
<feature type="compositionally biased region" description="Low complexity" evidence="1">
    <location>
        <begin position="170"/>
        <end position="186"/>
    </location>
</feature>
<dbReference type="Proteomes" id="UP000811619">
    <property type="component" value="Unassembled WGS sequence"/>
</dbReference>
<feature type="non-terminal residue" evidence="2">
    <location>
        <position position="260"/>
    </location>
</feature>
<dbReference type="OrthoDB" id="4250781at2759"/>
<feature type="region of interest" description="Disordered" evidence="1">
    <location>
        <begin position="163"/>
        <end position="186"/>
    </location>
</feature>
<organism evidence="2 3">
    <name type="scientific">Claviceps africana</name>
    <dbReference type="NCBI Taxonomy" id="83212"/>
    <lineage>
        <taxon>Eukaryota</taxon>
        <taxon>Fungi</taxon>
        <taxon>Dikarya</taxon>
        <taxon>Ascomycota</taxon>
        <taxon>Pezizomycotina</taxon>
        <taxon>Sordariomycetes</taxon>
        <taxon>Hypocreomycetidae</taxon>
        <taxon>Hypocreales</taxon>
        <taxon>Clavicipitaceae</taxon>
        <taxon>Claviceps</taxon>
    </lineage>
</organism>
<dbReference type="GO" id="GO:0016410">
    <property type="term" value="F:N-acyltransferase activity"/>
    <property type="evidence" value="ECO:0007669"/>
    <property type="project" value="TreeGrafter"/>
</dbReference>
<name>A0A8K0JF39_9HYPO</name>
<evidence type="ECO:0000256" key="1">
    <source>
        <dbReference type="SAM" id="MobiDB-lite"/>
    </source>
</evidence>
<evidence type="ECO:0000313" key="3">
    <source>
        <dbReference type="Proteomes" id="UP000811619"/>
    </source>
</evidence>
<comment type="caution">
    <text evidence="2">The sequence shown here is derived from an EMBL/GenBank/DDBJ whole genome shotgun (WGS) entry which is preliminary data.</text>
</comment>
<dbReference type="PANTHER" id="PTHR31438">
    <property type="entry name" value="LYSINE N-ACYLTRANSFERASE C17G9.06C-RELATED"/>
    <property type="match status" value="1"/>
</dbReference>
<keyword evidence="3" id="KW-1185">Reference proteome</keyword>
<dbReference type="EMBL" id="SRPY01000151">
    <property type="protein sequence ID" value="KAG5927847.1"/>
    <property type="molecule type" value="Genomic_DNA"/>
</dbReference>
<evidence type="ECO:0000313" key="2">
    <source>
        <dbReference type="EMBL" id="KAG5927847.1"/>
    </source>
</evidence>
<dbReference type="AlphaFoldDB" id="A0A8K0JF39"/>
<feature type="region of interest" description="Disordered" evidence="1">
    <location>
        <begin position="239"/>
        <end position="260"/>
    </location>
</feature>
<dbReference type="PANTHER" id="PTHR31438:SF7">
    <property type="entry name" value="ACYLTRANSFERASE MBTK_IUCB-LIKE CONSERVED DOMAIN-CONTAINING PROTEIN"/>
    <property type="match status" value="1"/>
</dbReference>
<gene>
    <name evidence="2" type="ORF">E4U42_001689</name>
</gene>